<evidence type="ECO:0000313" key="8">
    <source>
        <dbReference type="EMBL" id="BBK23177.1"/>
    </source>
</evidence>
<feature type="transmembrane region" description="Helical" evidence="6">
    <location>
        <begin position="12"/>
        <end position="29"/>
    </location>
</feature>
<name>A0A6N4TKB1_9FIRM</name>
<accession>A0A6N4TKB1</accession>
<feature type="transmembrane region" description="Helical" evidence="6">
    <location>
        <begin position="98"/>
        <end position="114"/>
    </location>
</feature>
<protein>
    <submittedName>
        <fullName evidence="8">Anion transporter</fullName>
    </submittedName>
</protein>
<feature type="domain" description="Citrate transporter-like" evidence="7">
    <location>
        <begin position="17"/>
        <end position="309"/>
    </location>
</feature>
<dbReference type="Proteomes" id="UP000464754">
    <property type="component" value="Chromosome"/>
</dbReference>
<keyword evidence="3 6" id="KW-0812">Transmembrane</keyword>
<keyword evidence="5 6" id="KW-0472">Membrane</keyword>
<sequence>MKKIIGFCKKDIVLSISFILCFLSCFMVPPSKAYIGYIDFHTLILLFCLMLIVEGLREQYFFSYVADILLKKIHSAKGLVFSLVFLCFISSMFITNDVALITFVPFGILLLNAAGMDSKICLTVVFMSIAANLGSMFTPIGNPQNLYLFSLSQMKLTEFLSLMFPYTLISAVLFILFIVVFYKNKEIKVSVYQDKKLKYKNISIYILLFILCLLCVGNILSDWILVCIVVAVILLLDVSLFSKVDYSLLLIFLFFFIFIGNINTLEELHEILSQWLLHHEKIFAIICSQFISNVPCAMLLSAYTENYAQLIIGTNLGGLGTLIASMASLISYKQIAVQYPKQKKKYLLIFTAWNLLFLILLLGVSTFI</sequence>
<dbReference type="KEGG" id="aarg:Aargi30884_20800"/>
<evidence type="ECO:0000256" key="4">
    <source>
        <dbReference type="ARBA" id="ARBA00022989"/>
    </source>
</evidence>
<dbReference type="InterPro" id="IPR051475">
    <property type="entry name" value="Diverse_Ion_Transporter"/>
</dbReference>
<feature type="transmembrane region" description="Helical" evidence="6">
    <location>
        <begin position="310"/>
        <end position="330"/>
    </location>
</feature>
<feature type="transmembrane region" description="Helical" evidence="6">
    <location>
        <begin position="160"/>
        <end position="182"/>
    </location>
</feature>
<feature type="transmembrane region" description="Helical" evidence="6">
    <location>
        <begin position="121"/>
        <end position="140"/>
    </location>
</feature>
<organism evidence="8 9">
    <name type="scientific">Amedibacterium intestinale</name>
    <dbReference type="NCBI Taxonomy" id="2583452"/>
    <lineage>
        <taxon>Bacteria</taxon>
        <taxon>Bacillati</taxon>
        <taxon>Bacillota</taxon>
        <taxon>Erysipelotrichia</taxon>
        <taxon>Erysipelotrichales</taxon>
        <taxon>Erysipelotrichaceae</taxon>
        <taxon>Amedibacterium</taxon>
    </lineage>
</organism>
<keyword evidence="4 6" id="KW-1133">Transmembrane helix</keyword>
<dbReference type="Pfam" id="PF03600">
    <property type="entry name" value="CitMHS"/>
    <property type="match status" value="1"/>
</dbReference>
<evidence type="ECO:0000256" key="5">
    <source>
        <dbReference type="ARBA" id="ARBA00023136"/>
    </source>
</evidence>
<gene>
    <name evidence="8" type="ORF">Aargi30884_20800</name>
</gene>
<proteinExistence type="predicted"/>
<reference evidence="9" key="1">
    <citation type="submission" date="2019-05" db="EMBL/GenBank/DDBJ databases">
        <title>Complete genome sequencing of Absiella argi strain JCM 30884.</title>
        <authorList>
            <person name="Sakamoto M."/>
            <person name="Murakami T."/>
            <person name="Mori H."/>
        </authorList>
    </citation>
    <scope>NUCLEOTIDE SEQUENCE [LARGE SCALE GENOMIC DNA]</scope>
    <source>
        <strain evidence="9">JCM 30884</strain>
    </source>
</reference>
<feature type="transmembrane region" description="Helical" evidence="6">
    <location>
        <begin position="246"/>
        <end position="262"/>
    </location>
</feature>
<feature type="transmembrane region" description="Helical" evidence="6">
    <location>
        <begin position="35"/>
        <end position="53"/>
    </location>
</feature>
<evidence type="ECO:0000313" key="9">
    <source>
        <dbReference type="Proteomes" id="UP000464754"/>
    </source>
</evidence>
<keyword evidence="2" id="KW-0813">Transport</keyword>
<evidence type="ECO:0000256" key="1">
    <source>
        <dbReference type="ARBA" id="ARBA00004141"/>
    </source>
</evidence>
<dbReference type="AlphaFoldDB" id="A0A6N4TKB1"/>
<dbReference type="PANTHER" id="PTHR43568">
    <property type="entry name" value="P PROTEIN"/>
    <property type="match status" value="1"/>
</dbReference>
<evidence type="ECO:0000256" key="3">
    <source>
        <dbReference type="ARBA" id="ARBA00022692"/>
    </source>
</evidence>
<keyword evidence="9" id="KW-1185">Reference proteome</keyword>
<comment type="subcellular location">
    <subcellularLocation>
        <location evidence="1">Membrane</location>
        <topology evidence="1">Multi-pass membrane protein</topology>
    </subcellularLocation>
</comment>
<dbReference type="GO" id="GO:0055085">
    <property type="term" value="P:transmembrane transport"/>
    <property type="evidence" value="ECO:0007669"/>
    <property type="project" value="InterPro"/>
</dbReference>
<evidence type="ECO:0000256" key="2">
    <source>
        <dbReference type="ARBA" id="ARBA00022448"/>
    </source>
</evidence>
<feature type="transmembrane region" description="Helical" evidence="6">
    <location>
        <begin position="74"/>
        <end position="92"/>
    </location>
</feature>
<feature type="transmembrane region" description="Helical" evidence="6">
    <location>
        <begin position="282"/>
        <end position="304"/>
    </location>
</feature>
<feature type="transmembrane region" description="Helical" evidence="6">
    <location>
        <begin position="202"/>
        <end position="234"/>
    </location>
</feature>
<dbReference type="InterPro" id="IPR004680">
    <property type="entry name" value="Cit_transptr-like_dom"/>
</dbReference>
<dbReference type="PANTHER" id="PTHR43568:SF1">
    <property type="entry name" value="P PROTEIN"/>
    <property type="match status" value="1"/>
</dbReference>
<evidence type="ECO:0000259" key="7">
    <source>
        <dbReference type="Pfam" id="PF03600"/>
    </source>
</evidence>
<dbReference type="RefSeq" id="WP_115716309.1">
    <property type="nucleotide sequence ID" value="NZ_AP019695.1"/>
</dbReference>
<feature type="transmembrane region" description="Helical" evidence="6">
    <location>
        <begin position="346"/>
        <end position="367"/>
    </location>
</feature>
<evidence type="ECO:0000256" key="6">
    <source>
        <dbReference type="SAM" id="Phobius"/>
    </source>
</evidence>
<dbReference type="GO" id="GO:0016020">
    <property type="term" value="C:membrane"/>
    <property type="evidence" value="ECO:0007669"/>
    <property type="project" value="UniProtKB-SubCell"/>
</dbReference>
<dbReference type="EMBL" id="AP019695">
    <property type="protein sequence ID" value="BBK23177.1"/>
    <property type="molecule type" value="Genomic_DNA"/>
</dbReference>